<evidence type="ECO:0000256" key="2">
    <source>
        <dbReference type="ARBA" id="ARBA00006375"/>
    </source>
</evidence>
<dbReference type="PROSITE" id="PS50920">
    <property type="entry name" value="SOLCAR"/>
    <property type="match status" value="3"/>
</dbReference>
<proteinExistence type="inferred from homology"/>
<evidence type="ECO:0000256" key="10">
    <source>
        <dbReference type="PROSITE-ProRule" id="PRU00282"/>
    </source>
</evidence>
<evidence type="ECO:0000256" key="4">
    <source>
        <dbReference type="ARBA" id="ARBA00022692"/>
    </source>
</evidence>
<dbReference type="GO" id="GO:0005743">
    <property type="term" value="C:mitochondrial inner membrane"/>
    <property type="evidence" value="ECO:0007669"/>
    <property type="project" value="UniProtKB-SubCell"/>
</dbReference>
<dbReference type="PANTHER" id="PTHR45788">
    <property type="entry name" value="SUCCINATE/FUMARATE MITOCHONDRIAL TRANSPORTER-RELATED"/>
    <property type="match status" value="1"/>
</dbReference>
<evidence type="ECO:0000256" key="1">
    <source>
        <dbReference type="ARBA" id="ARBA00004448"/>
    </source>
</evidence>
<keyword evidence="6" id="KW-0999">Mitochondrion inner membrane</keyword>
<comment type="subcellular location">
    <subcellularLocation>
        <location evidence="1">Mitochondrion inner membrane</location>
        <topology evidence="1">Multi-pass membrane protein</topology>
    </subcellularLocation>
</comment>
<keyword evidence="13" id="KW-1185">Reference proteome</keyword>
<keyword evidence="4 10" id="KW-0812">Transmembrane</keyword>
<dbReference type="InterPro" id="IPR018108">
    <property type="entry name" value="MCP_transmembrane"/>
</dbReference>
<evidence type="ECO:0000256" key="3">
    <source>
        <dbReference type="ARBA" id="ARBA00022448"/>
    </source>
</evidence>
<sequence length="379" mass="40898">MLQTPHSHAFEIHLLSAINSITTRGSTGSIRRSLPIPPKPSLSLLSLWRRRTSHPPDSFSSMSRSGNKKPVGFATHVTAGGIAGACEALTCQPLDTIKVRMQLSKSGLRAGTKPRGVFATGAQIVRRETPLALYKGLGAVLSGIVPKMAIRFASFEAYKGWLADKSTGNTSVGGIFLAGLGAGTTEAIAVVTPMEVVKIRLQAQQHSLADPLDTPRYRNAGHAVYTIVREEGFSALYRGVSLTALRQATNQGANFTAYQEIKKLAHRLQPDLVDLPSYQHMVIGLISGAMGPFSNAPIDTIKTRLQKATAVPGTSAFQRIAAIAGDMWRTEGFRSFYKGITPRVLRVAPGQAIVFAVYERVSNVMEKITLIPEDDDYAE</sequence>
<accession>A0A369K261</accession>
<dbReference type="AlphaFoldDB" id="A0A369K261"/>
<keyword evidence="5" id="KW-0677">Repeat</keyword>
<dbReference type="PANTHER" id="PTHR45788:SF2">
    <property type="entry name" value="SUCCINATE_FUMARATE MITOCHONDRIAL TRANSPORTER"/>
    <property type="match status" value="1"/>
</dbReference>
<evidence type="ECO:0000256" key="8">
    <source>
        <dbReference type="ARBA" id="ARBA00023128"/>
    </source>
</evidence>
<dbReference type="InterPro" id="IPR002067">
    <property type="entry name" value="MCP"/>
</dbReference>
<dbReference type="Proteomes" id="UP000076154">
    <property type="component" value="Unassembled WGS sequence"/>
</dbReference>
<dbReference type="STRING" id="39966.A0A369K261"/>
<feature type="repeat" description="Solcar" evidence="10">
    <location>
        <begin position="173"/>
        <end position="264"/>
    </location>
</feature>
<dbReference type="SUPFAM" id="SSF103506">
    <property type="entry name" value="Mitochondrial carrier"/>
    <property type="match status" value="1"/>
</dbReference>
<dbReference type="InParanoid" id="A0A369K261"/>
<evidence type="ECO:0000256" key="11">
    <source>
        <dbReference type="RuleBase" id="RU000488"/>
    </source>
</evidence>
<organism evidence="12 13">
    <name type="scientific">Hypsizygus marmoreus</name>
    <name type="common">White beech mushroom</name>
    <name type="synonym">Agaricus marmoreus</name>
    <dbReference type="NCBI Taxonomy" id="39966"/>
    <lineage>
        <taxon>Eukaryota</taxon>
        <taxon>Fungi</taxon>
        <taxon>Dikarya</taxon>
        <taxon>Basidiomycota</taxon>
        <taxon>Agaricomycotina</taxon>
        <taxon>Agaricomycetes</taxon>
        <taxon>Agaricomycetidae</taxon>
        <taxon>Agaricales</taxon>
        <taxon>Tricholomatineae</taxon>
        <taxon>Lyophyllaceae</taxon>
        <taxon>Hypsizygus</taxon>
    </lineage>
</organism>
<evidence type="ECO:0000313" key="12">
    <source>
        <dbReference type="EMBL" id="RDB25933.1"/>
    </source>
</evidence>
<dbReference type="OrthoDB" id="204711at2759"/>
<evidence type="ECO:0000256" key="6">
    <source>
        <dbReference type="ARBA" id="ARBA00022792"/>
    </source>
</evidence>
<dbReference type="EMBL" id="LUEZ02000040">
    <property type="protein sequence ID" value="RDB25933.1"/>
    <property type="molecule type" value="Genomic_DNA"/>
</dbReference>
<name>A0A369K261_HYPMA</name>
<keyword evidence="3 11" id="KW-0813">Transport</keyword>
<keyword evidence="9 10" id="KW-0472">Membrane</keyword>
<dbReference type="Pfam" id="PF00153">
    <property type="entry name" value="Mito_carr"/>
    <property type="match status" value="3"/>
</dbReference>
<evidence type="ECO:0000313" key="13">
    <source>
        <dbReference type="Proteomes" id="UP000076154"/>
    </source>
</evidence>
<dbReference type="GO" id="GO:0005469">
    <property type="term" value="F:succinate:fumarate antiporter activity"/>
    <property type="evidence" value="ECO:0007669"/>
    <property type="project" value="TreeGrafter"/>
</dbReference>
<dbReference type="Gene3D" id="1.50.40.10">
    <property type="entry name" value="Mitochondrial carrier domain"/>
    <property type="match status" value="1"/>
</dbReference>
<comment type="caution">
    <text evidence="12">The sequence shown here is derived from an EMBL/GenBank/DDBJ whole genome shotgun (WGS) entry which is preliminary data.</text>
</comment>
<keyword evidence="8" id="KW-0496">Mitochondrion</keyword>
<protein>
    <submittedName>
        <fullName evidence="12">Succinate/fumarate mitochondrial transporter</fullName>
    </submittedName>
</protein>
<evidence type="ECO:0000256" key="7">
    <source>
        <dbReference type="ARBA" id="ARBA00022989"/>
    </source>
</evidence>
<feature type="repeat" description="Solcar" evidence="10">
    <location>
        <begin position="71"/>
        <end position="161"/>
    </location>
</feature>
<evidence type="ECO:0000256" key="9">
    <source>
        <dbReference type="ARBA" id="ARBA00023136"/>
    </source>
</evidence>
<dbReference type="InterPro" id="IPR023395">
    <property type="entry name" value="MCP_dom_sf"/>
</dbReference>
<dbReference type="PRINTS" id="PR00926">
    <property type="entry name" value="MITOCARRIER"/>
</dbReference>
<evidence type="ECO:0000256" key="5">
    <source>
        <dbReference type="ARBA" id="ARBA00022737"/>
    </source>
</evidence>
<dbReference type="InterPro" id="IPR049563">
    <property type="entry name" value="TXTP-like"/>
</dbReference>
<comment type="similarity">
    <text evidence="2 11">Belongs to the mitochondrial carrier (TC 2.A.29) family.</text>
</comment>
<dbReference type="FunFam" id="1.50.40.10:FF:000021">
    <property type="entry name" value="SFC1p Mitochondrial succinate-fumarate transporter"/>
    <property type="match status" value="1"/>
</dbReference>
<keyword evidence="7" id="KW-1133">Transmembrane helix</keyword>
<gene>
    <name evidence="12" type="primary">SFC1_1</name>
    <name evidence="12" type="ORF">Hypma_006241</name>
</gene>
<feature type="repeat" description="Solcar" evidence="10">
    <location>
        <begin position="275"/>
        <end position="364"/>
    </location>
</feature>
<reference evidence="12" key="1">
    <citation type="submission" date="2018-04" db="EMBL/GenBank/DDBJ databases">
        <title>Whole genome sequencing of Hypsizygus marmoreus.</title>
        <authorList>
            <person name="Choi I.-G."/>
            <person name="Min B."/>
            <person name="Kim J.-G."/>
            <person name="Kim S."/>
            <person name="Oh Y.-L."/>
            <person name="Kong W.-S."/>
            <person name="Park H."/>
            <person name="Jeong J."/>
            <person name="Song E.-S."/>
        </authorList>
    </citation>
    <scope>NUCLEOTIDE SEQUENCE [LARGE SCALE GENOMIC DNA]</scope>
    <source>
        <strain evidence="12">51987-8</strain>
    </source>
</reference>